<name>A0AA36EGI7_LACSI</name>
<keyword evidence="2" id="KW-1185">Reference proteome</keyword>
<organism evidence="1 2">
    <name type="scientific">Lactuca saligna</name>
    <name type="common">Willowleaf lettuce</name>
    <dbReference type="NCBI Taxonomy" id="75948"/>
    <lineage>
        <taxon>Eukaryota</taxon>
        <taxon>Viridiplantae</taxon>
        <taxon>Streptophyta</taxon>
        <taxon>Embryophyta</taxon>
        <taxon>Tracheophyta</taxon>
        <taxon>Spermatophyta</taxon>
        <taxon>Magnoliopsida</taxon>
        <taxon>eudicotyledons</taxon>
        <taxon>Gunneridae</taxon>
        <taxon>Pentapetalae</taxon>
        <taxon>asterids</taxon>
        <taxon>campanulids</taxon>
        <taxon>Asterales</taxon>
        <taxon>Asteraceae</taxon>
        <taxon>Cichorioideae</taxon>
        <taxon>Cichorieae</taxon>
        <taxon>Lactucinae</taxon>
        <taxon>Lactuca</taxon>
    </lineage>
</organism>
<reference evidence="1" key="1">
    <citation type="submission" date="2023-04" db="EMBL/GenBank/DDBJ databases">
        <authorList>
            <person name="Vijverberg K."/>
            <person name="Xiong W."/>
            <person name="Schranz E."/>
        </authorList>
    </citation>
    <scope>NUCLEOTIDE SEQUENCE</scope>
</reference>
<sequence length="208" mass="24000">MEVCLYFPFALASNLSSVALGSTPSSRIYEGHWVTRLALSYEVDTSGMVPMPIQELSTIALGKMQVLVREVGQLWRIPEDDIVELIQQMEQEDIPLPAFVRHQRPRYAEPGQLETILCDVMQYLIAAKEEHRWIMDLVSAMMRHLGMDHQPFPRAGPCVYHLLSHRASVMMVSVLQALFPKILMMMTRRMRRLSTKAAINRLRVFFWV</sequence>
<dbReference type="Proteomes" id="UP001177003">
    <property type="component" value="Chromosome 7"/>
</dbReference>
<dbReference type="EMBL" id="OX465083">
    <property type="protein sequence ID" value="CAI9295269.1"/>
    <property type="molecule type" value="Genomic_DNA"/>
</dbReference>
<protein>
    <submittedName>
        <fullName evidence="1">Uncharacterized protein</fullName>
    </submittedName>
</protein>
<gene>
    <name evidence="1" type="ORF">LSALG_LOCUS34219</name>
</gene>
<evidence type="ECO:0000313" key="2">
    <source>
        <dbReference type="Proteomes" id="UP001177003"/>
    </source>
</evidence>
<proteinExistence type="predicted"/>
<dbReference type="AlphaFoldDB" id="A0AA36EGI7"/>
<evidence type="ECO:0000313" key="1">
    <source>
        <dbReference type="EMBL" id="CAI9295269.1"/>
    </source>
</evidence>
<accession>A0AA36EGI7</accession>